<dbReference type="GO" id="GO:0005737">
    <property type="term" value="C:cytoplasm"/>
    <property type="evidence" value="ECO:0007669"/>
    <property type="project" value="UniProtKB-SubCell"/>
</dbReference>
<dbReference type="EMBL" id="FOHZ01000001">
    <property type="protein sequence ID" value="SES78081.1"/>
    <property type="molecule type" value="Genomic_DNA"/>
</dbReference>
<dbReference type="InterPro" id="IPR024935">
    <property type="entry name" value="Rubredoxin_dom"/>
</dbReference>
<evidence type="ECO:0000256" key="10">
    <source>
        <dbReference type="ARBA" id="ARBA00022723"/>
    </source>
</evidence>
<dbReference type="Gene3D" id="3.50.50.60">
    <property type="entry name" value="FAD/NAD(P)-binding domain"/>
    <property type="match status" value="2"/>
</dbReference>
<dbReference type="FunFam" id="2.20.28.10:FF:000001">
    <property type="entry name" value="Rubredoxin"/>
    <property type="match status" value="1"/>
</dbReference>
<keyword evidence="12" id="KW-0249">Electron transport</keyword>
<evidence type="ECO:0000256" key="7">
    <source>
        <dbReference type="ARBA" id="ARBA00006442"/>
    </source>
</evidence>
<dbReference type="AlphaFoldDB" id="A0A1H9Z990"/>
<evidence type="ECO:0000256" key="4">
    <source>
        <dbReference type="ARBA" id="ARBA00004496"/>
    </source>
</evidence>
<evidence type="ECO:0000256" key="12">
    <source>
        <dbReference type="ARBA" id="ARBA00022982"/>
    </source>
</evidence>
<dbReference type="STRING" id="430453.SAMN04487962_101525"/>
<dbReference type="RefSeq" id="WP_091848635.1">
    <property type="nucleotide sequence ID" value="NZ_FOHZ01000001.1"/>
</dbReference>
<dbReference type="Gene3D" id="2.20.28.10">
    <property type="match status" value="1"/>
</dbReference>
<dbReference type="InterPro" id="IPR018527">
    <property type="entry name" value="Rubredoxin_Fe_BS"/>
</dbReference>
<dbReference type="SUPFAM" id="SSF57802">
    <property type="entry name" value="Rubredoxin-like"/>
    <property type="match status" value="1"/>
</dbReference>
<name>A0A1H9Z990_9GAMM</name>
<dbReference type="Pfam" id="PF00301">
    <property type="entry name" value="Rubredoxin"/>
    <property type="match status" value="1"/>
</dbReference>
<keyword evidence="10" id="KW-0479">Metal-binding</keyword>
<dbReference type="PANTHER" id="PTHR43429:SF3">
    <property type="entry name" value="NITRITE REDUCTASE [NAD(P)H]"/>
    <property type="match status" value="1"/>
</dbReference>
<dbReference type="InterPro" id="IPR050260">
    <property type="entry name" value="FAD-bd_OxRdtase"/>
</dbReference>
<dbReference type="Pfam" id="PF07992">
    <property type="entry name" value="Pyr_redox_2"/>
    <property type="match status" value="1"/>
</dbReference>
<dbReference type="PROSITE" id="PS00202">
    <property type="entry name" value="RUBREDOXIN"/>
    <property type="match status" value="1"/>
</dbReference>
<dbReference type="PRINTS" id="PR00411">
    <property type="entry name" value="PNDRDTASEI"/>
</dbReference>
<evidence type="ECO:0000313" key="15">
    <source>
        <dbReference type="EMBL" id="SES78081.1"/>
    </source>
</evidence>
<comment type="cofactor">
    <cofactor evidence="2">
        <name>FAD</name>
        <dbReference type="ChEBI" id="CHEBI:57692"/>
    </cofactor>
</comment>
<comment type="similarity">
    <text evidence="6">Belongs to the rubredoxin family.</text>
</comment>
<reference evidence="16" key="1">
    <citation type="submission" date="2016-10" db="EMBL/GenBank/DDBJ databases">
        <authorList>
            <person name="Varghese N."/>
            <person name="Submissions S."/>
        </authorList>
    </citation>
    <scope>NUCLEOTIDE SEQUENCE [LARGE SCALE GENOMIC DNA]</scope>
    <source>
        <strain evidence="16">CGMCC 1.6489</strain>
    </source>
</reference>
<keyword evidence="16" id="KW-1185">Reference proteome</keyword>
<evidence type="ECO:0000256" key="8">
    <source>
        <dbReference type="ARBA" id="ARBA00022448"/>
    </source>
</evidence>
<dbReference type="InterPro" id="IPR023753">
    <property type="entry name" value="FAD/NAD-binding_dom"/>
</dbReference>
<evidence type="ECO:0000256" key="13">
    <source>
        <dbReference type="ARBA" id="ARBA00023004"/>
    </source>
</evidence>
<dbReference type="PROSITE" id="PS50903">
    <property type="entry name" value="RUBREDOXIN_LIKE"/>
    <property type="match status" value="1"/>
</dbReference>
<evidence type="ECO:0000256" key="9">
    <source>
        <dbReference type="ARBA" id="ARBA00022630"/>
    </source>
</evidence>
<dbReference type="InterPro" id="IPR036188">
    <property type="entry name" value="FAD/NAD-bd_sf"/>
</dbReference>
<dbReference type="PRINTS" id="PR00163">
    <property type="entry name" value="RUBREDOXIN"/>
</dbReference>
<keyword evidence="9" id="KW-0285">Flavoprotein</keyword>
<evidence type="ECO:0000313" key="16">
    <source>
        <dbReference type="Proteomes" id="UP000198762"/>
    </source>
</evidence>
<dbReference type="GO" id="GO:0005506">
    <property type="term" value="F:iron ion binding"/>
    <property type="evidence" value="ECO:0007669"/>
    <property type="project" value="InterPro"/>
</dbReference>
<feature type="domain" description="Rubredoxin-like" evidence="14">
    <location>
        <begin position="13"/>
        <end position="64"/>
    </location>
</feature>
<evidence type="ECO:0000256" key="3">
    <source>
        <dbReference type="ARBA" id="ARBA00002792"/>
    </source>
</evidence>
<evidence type="ECO:0000259" key="14">
    <source>
        <dbReference type="PROSITE" id="PS50903"/>
    </source>
</evidence>
<proteinExistence type="inferred from homology"/>
<comment type="pathway">
    <text evidence="5">Hydrocarbon metabolism; alkane degradation.</text>
</comment>
<evidence type="ECO:0000256" key="2">
    <source>
        <dbReference type="ARBA" id="ARBA00001974"/>
    </source>
</evidence>
<gene>
    <name evidence="15" type="ORF">SAMN04487962_101525</name>
</gene>
<comment type="cofactor">
    <cofactor evidence="1">
        <name>Fe(3+)</name>
        <dbReference type="ChEBI" id="CHEBI:29034"/>
    </cofactor>
</comment>
<dbReference type="OrthoDB" id="9800167at2"/>
<evidence type="ECO:0000256" key="1">
    <source>
        <dbReference type="ARBA" id="ARBA00001965"/>
    </source>
</evidence>
<evidence type="ECO:0000256" key="5">
    <source>
        <dbReference type="ARBA" id="ARBA00004933"/>
    </source>
</evidence>
<dbReference type="PANTHER" id="PTHR43429">
    <property type="entry name" value="PYRIDINE NUCLEOTIDE-DISULFIDE OXIDOREDUCTASE DOMAIN-CONTAINING"/>
    <property type="match status" value="1"/>
</dbReference>
<keyword evidence="8" id="KW-0813">Transport</keyword>
<comment type="function">
    <text evidence="3">Involved in the hydrocarbon hydroxylating system, which transfers electrons from NADH to rubredoxin reductase and then through rubredoxin to alkane 1 monooxygenase.</text>
</comment>
<dbReference type="SUPFAM" id="SSF51905">
    <property type="entry name" value="FAD/NAD(P)-binding domain"/>
    <property type="match status" value="1"/>
</dbReference>
<evidence type="ECO:0000256" key="11">
    <source>
        <dbReference type="ARBA" id="ARBA00022827"/>
    </source>
</evidence>
<keyword evidence="13" id="KW-0408">Iron</keyword>
<dbReference type="CDD" id="cd00730">
    <property type="entry name" value="rubredoxin"/>
    <property type="match status" value="1"/>
</dbReference>
<comment type="subcellular location">
    <subcellularLocation>
        <location evidence="4">Cytoplasm</location>
    </subcellularLocation>
</comment>
<dbReference type="PRINTS" id="PR00368">
    <property type="entry name" value="FADPNR"/>
</dbReference>
<evidence type="ECO:0000256" key="6">
    <source>
        <dbReference type="ARBA" id="ARBA00005337"/>
    </source>
</evidence>
<dbReference type="GO" id="GO:0016491">
    <property type="term" value="F:oxidoreductase activity"/>
    <property type="evidence" value="ECO:0007669"/>
    <property type="project" value="InterPro"/>
</dbReference>
<accession>A0A1H9Z990</accession>
<comment type="similarity">
    <text evidence="7">Belongs to the FAD-dependent oxidoreductase family.</text>
</comment>
<protein>
    <submittedName>
        <fullName evidence="15">Rubredoxin-NAD+ reductase</fullName>
    </submittedName>
</protein>
<organism evidence="15 16">
    <name type="scientific">Marinobacter segnicrescens</name>
    <dbReference type="NCBI Taxonomy" id="430453"/>
    <lineage>
        <taxon>Bacteria</taxon>
        <taxon>Pseudomonadati</taxon>
        <taxon>Pseudomonadota</taxon>
        <taxon>Gammaproteobacteria</taxon>
        <taxon>Pseudomonadales</taxon>
        <taxon>Marinobacteraceae</taxon>
        <taxon>Marinobacter</taxon>
    </lineage>
</organism>
<dbReference type="InterPro" id="IPR024934">
    <property type="entry name" value="Rubredoxin-like_dom"/>
</dbReference>
<sequence length="452" mass="48640">MSTRKTDLEERPWRQYICLACGLIYDEAEGDPDSGLPPGTRFEDIPDDWECPLCGVTKSDFELLEKQEITAAAPVGITSFSKVPGIVVVGAGIAGWSVVEAIRHLDAETPITLVSACHADRYHKPELSVALSRGQQPGDLVRESAADAANRLGIRLLADTFVVGISPERREVRTTRGTVAYTRLVLAQGAKPALPDELPPSLCWRINDLAGWSGLQQQLATGPRRVAIVGAGMVGCELAEDLARAGHTVTLLDRQSHPLCGLIPPEAGQALQESLAELGIHYRPDSQVKAVRADGDGKNVLLANGETLAVDQVIAATGLKTDNRLARQAGLAFNGGIEVDRELRSSDPWIHALGDCISLNGEPCRFIEPIQHQARTIAAAVLGVEAPAYEHRRPVVRLKTRSLPLVLHGLPKPNGRWAITQREGNSMVMEQRVGDTIVATLSLGQPMQSKAA</sequence>
<keyword evidence="11" id="KW-0274">FAD</keyword>
<dbReference type="Proteomes" id="UP000198762">
    <property type="component" value="Unassembled WGS sequence"/>
</dbReference>